<reference evidence="2" key="1">
    <citation type="submission" date="2022-06" db="EMBL/GenBank/DDBJ databases">
        <title>WGS of actinobacteria.</title>
        <authorList>
            <person name="Thawai C."/>
        </authorList>
    </citation>
    <scope>NUCLEOTIDE SEQUENCE</scope>
    <source>
        <strain evidence="2">AA8</strain>
    </source>
</reference>
<feature type="chain" id="PRO_5040803662" description="Peptidase inhibitor family I36" evidence="1">
    <location>
        <begin position="23"/>
        <end position="127"/>
    </location>
</feature>
<dbReference type="AlphaFoldDB" id="A0A9X2LI46"/>
<feature type="signal peptide" evidence="1">
    <location>
        <begin position="1"/>
        <end position="22"/>
    </location>
</feature>
<sequence length="127" mass="13402">MRTMIRRFAAVTVAAAAATVMAAGTAGADGTGTTENYNCPRGYACIYPENQSPPVSPSHKYQRYGAHNLVNQYGMHAVINNQYGGMGATVRLCTGYGGTGDCSIVITPQVGIYVNLTPINSIVLDRP</sequence>
<comment type="caution">
    <text evidence="2">The sequence shown here is derived from an EMBL/GenBank/DDBJ whole genome shotgun (WGS) entry which is preliminary data.</text>
</comment>
<name>A0A9X2LI46_9ACTN</name>
<evidence type="ECO:0000256" key="1">
    <source>
        <dbReference type="SAM" id="SignalP"/>
    </source>
</evidence>
<gene>
    <name evidence="2" type="ORF">NQU55_18580</name>
</gene>
<accession>A0A9X2LI46</accession>
<dbReference type="EMBL" id="JANIID010000016">
    <property type="protein sequence ID" value="MCQ8771754.1"/>
    <property type="molecule type" value="Genomic_DNA"/>
</dbReference>
<evidence type="ECO:0000313" key="3">
    <source>
        <dbReference type="Proteomes" id="UP001142374"/>
    </source>
</evidence>
<keyword evidence="1" id="KW-0732">Signal</keyword>
<protein>
    <recommendedName>
        <fullName evidence="4">Peptidase inhibitor family I36</fullName>
    </recommendedName>
</protein>
<dbReference type="RefSeq" id="WP_168093419.1">
    <property type="nucleotide sequence ID" value="NZ_JAATER010000144.1"/>
</dbReference>
<dbReference type="Proteomes" id="UP001142374">
    <property type="component" value="Unassembled WGS sequence"/>
</dbReference>
<organism evidence="2 3">
    <name type="scientific">Streptomyces telluris</name>
    <dbReference type="NCBI Taxonomy" id="2720021"/>
    <lineage>
        <taxon>Bacteria</taxon>
        <taxon>Bacillati</taxon>
        <taxon>Actinomycetota</taxon>
        <taxon>Actinomycetes</taxon>
        <taxon>Kitasatosporales</taxon>
        <taxon>Streptomycetaceae</taxon>
        <taxon>Streptomyces</taxon>
    </lineage>
</organism>
<evidence type="ECO:0008006" key="4">
    <source>
        <dbReference type="Google" id="ProtNLM"/>
    </source>
</evidence>
<evidence type="ECO:0000313" key="2">
    <source>
        <dbReference type="EMBL" id="MCQ8771754.1"/>
    </source>
</evidence>
<keyword evidence="3" id="KW-1185">Reference proteome</keyword>
<proteinExistence type="predicted"/>